<evidence type="ECO:0000313" key="3">
    <source>
        <dbReference type="Proteomes" id="UP000730481"/>
    </source>
</evidence>
<gene>
    <name evidence="2" type="ORF">FBEOM_13126</name>
</gene>
<dbReference type="OrthoDB" id="5084510at2759"/>
<name>A0A9P5DRV7_9HYPO</name>
<feature type="compositionally biased region" description="Basic residues" evidence="1">
    <location>
        <begin position="489"/>
        <end position="499"/>
    </location>
</feature>
<organism evidence="2 3">
    <name type="scientific">Fusarium beomiforme</name>
    <dbReference type="NCBI Taxonomy" id="44412"/>
    <lineage>
        <taxon>Eukaryota</taxon>
        <taxon>Fungi</taxon>
        <taxon>Dikarya</taxon>
        <taxon>Ascomycota</taxon>
        <taxon>Pezizomycotina</taxon>
        <taxon>Sordariomycetes</taxon>
        <taxon>Hypocreomycetidae</taxon>
        <taxon>Hypocreales</taxon>
        <taxon>Nectriaceae</taxon>
        <taxon>Fusarium</taxon>
        <taxon>Fusarium burgessii species complex</taxon>
    </lineage>
</organism>
<reference evidence="2" key="1">
    <citation type="journal article" date="2017" name="Mycologia">
        <title>Fusarium algeriense, sp. nov., a novel toxigenic crown rot pathogen of durum wheat from Algeria is nested in the Fusarium burgessii species complex.</title>
        <authorList>
            <person name="Laraba I."/>
            <person name="Keddad A."/>
            <person name="Boureghda H."/>
            <person name="Abdallah N."/>
            <person name="Vaughan M.M."/>
            <person name="Proctor R.H."/>
            <person name="Busman M."/>
            <person name="O'Donnell K."/>
        </authorList>
    </citation>
    <scope>NUCLEOTIDE SEQUENCE</scope>
    <source>
        <strain evidence="2">NRRL 25174</strain>
    </source>
</reference>
<evidence type="ECO:0000256" key="1">
    <source>
        <dbReference type="SAM" id="MobiDB-lite"/>
    </source>
</evidence>
<protein>
    <submittedName>
        <fullName evidence="2">Uncharacterized protein</fullName>
    </submittedName>
</protein>
<dbReference type="AlphaFoldDB" id="A0A9P5DRV7"/>
<evidence type="ECO:0000313" key="2">
    <source>
        <dbReference type="EMBL" id="KAF4333070.1"/>
    </source>
</evidence>
<feature type="compositionally biased region" description="Polar residues" evidence="1">
    <location>
        <begin position="100"/>
        <end position="109"/>
    </location>
</feature>
<feature type="region of interest" description="Disordered" evidence="1">
    <location>
        <begin position="347"/>
        <end position="374"/>
    </location>
</feature>
<comment type="caution">
    <text evidence="2">The sequence shown here is derived from an EMBL/GenBank/DDBJ whole genome shotgun (WGS) entry which is preliminary data.</text>
</comment>
<keyword evidence="3" id="KW-1185">Reference proteome</keyword>
<dbReference type="EMBL" id="PVQB02000911">
    <property type="protein sequence ID" value="KAF4333070.1"/>
    <property type="molecule type" value="Genomic_DNA"/>
</dbReference>
<feature type="region of interest" description="Disordered" evidence="1">
    <location>
        <begin position="470"/>
        <end position="540"/>
    </location>
</feature>
<feature type="compositionally biased region" description="Polar residues" evidence="1">
    <location>
        <begin position="505"/>
        <end position="532"/>
    </location>
</feature>
<dbReference type="Proteomes" id="UP000730481">
    <property type="component" value="Unassembled WGS sequence"/>
</dbReference>
<proteinExistence type="predicted"/>
<feature type="region of interest" description="Disordered" evidence="1">
    <location>
        <begin position="71"/>
        <end position="116"/>
    </location>
</feature>
<accession>A0A9P5DRV7</accession>
<sequence>MDSPTPNTDSVRLKAMALAEKISQAWATIVTSHDQAGLQELRLLLAGHDGWLSDLQDEEKAAAEDKTICVQGKRKRSLSPDAERKRHCKQKESNKPPASEGSTDGNSTPEICHDAPVNGSINTLQVEAGPLQLETSAIQPKIQPKAGDVYCIYHEESQRRLAAVILPLANPCTIGISGTMETLGLSMNVPNCVVFNVNSGQLEWRDGYRDGEASSHARKYPVIYVTGRNFPETGAVGWVSTKDLQVLDELRLRASGVPFYRTVRAYLERRTLCQTFQARLGDFETPSVGNSRDLGSHGSSSFFTGDPLAAPNVYLMGPDKSRFSCGQSSWSAQSYGRFIMRGHLRKAPIPPHRKLPAPRPTNPNLSPERKMPSTLNLPDSCRLTGFAIGKYAPKATTLPPLNTLKDFAFGAQLGLFEWPEELSPRILSMLSRKLKVQGIEPLPIDFKNSQGKLECPLCFESKGFIQLQDSRSNIPRPLSEQVGPDKERPRAKRARHRRDTPRLTVLTTTLKPSTELDTAPSMLSPSSLNAPSPQRDHNEKHSAQACLFPQEPRLDLVSQSIEEFIRESQYEVSYFASAENSERTYELLLDLLDGDAVGTERREEEARWTDGAEWLSLLESGRKDRKKGTICYAITAIAFARWHATQMQLVRDDRTNQQASQQVSARILNSYSDNDISRREKQRKSLNTHLTRGRKWLRKLAKSPESVVNEIIEVMPYDEKKLTVLRLLGGQMRLLLRTGKTNSDLFRNDLEKQGLASPRAVLTPCFTQLQEIQDSVTGDELLVKDANYRFPVGSLRLLNGQQWVNQDVILACLHLSDRLPFIRVGSM</sequence>
<reference evidence="2" key="2">
    <citation type="submission" date="2020-02" db="EMBL/GenBank/DDBJ databases">
        <title>Identification and distribution of gene clusters putatively required for synthesis of sphingolipid metabolism inhibitors in phylogenetically diverse species of the filamentous fungus Fusarium.</title>
        <authorList>
            <person name="Kim H.-S."/>
            <person name="Busman M."/>
            <person name="Brown D.W."/>
            <person name="Divon H."/>
            <person name="Uhlig S."/>
            <person name="Proctor R.H."/>
        </authorList>
    </citation>
    <scope>NUCLEOTIDE SEQUENCE</scope>
    <source>
        <strain evidence="2">NRRL 25174</strain>
    </source>
</reference>
<feature type="compositionally biased region" description="Basic residues" evidence="1">
    <location>
        <begin position="347"/>
        <end position="356"/>
    </location>
</feature>